<dbReference type="InterPro" id="IPR008927">
    <property type="entry name" value="6-PGluconate_DH-like_C_sf"/>
</dbReference>
<feature type="region of interest" description="Disordered" evidence="4">
    <location>
        <begin position="380"/>
        <end position="401"/>
    </location>
</feature>
<dbReference type="AlphaFoldDB" id="A0A4Z1HDD3"/>
<keyword evidence="2" id="KW-0521">NADP</keyword>
<evidence type="ECO:0000256" key="4">
    <source>
        <dbReference type="SAM" id="MobiDB-lite"/>
    </source>
</evidence>
<dbReference type="Pfam" id="PF08546">
    <property type="entry name" value="ApbA_C"/>
    <property type="match status" value="1"/>
</dbReference>
<dbReference type="GO" id="GO:0005739">
    <property type="term" value="C:mitochondrion"/>
    <property type="evidence" value="ECO:0007669"/>
    <property type="project" value="TreeGrafter"/>
</dbReference>
<accession>A0A4Z1HDD3</accession>
<dbReference type="PANTHER" id="PTHR43765:SF2">
    <property type="entry name" value="2-DEHYDROPANTOATE 2-REDUCTASE"/>
    <property type="match status" value="1"/>
</dbReference>
<dbReference type="Gene3D" id="1.10.1040.10">
    <property type="entry name" value="N-(1-d-carboxylethyl)-l-norvaline Dehydrogenase, domain 2"/>
    <property type="match status" value="1"/>
</dbReference>
<organism evidence="7 8">
    <name type="scientific">Botryotinia narcissicola</name>
    <dbReference type="NCBI Taxonomy" id="278944"/>
    <lineage>
        <taxon>Eukaryota</taxon>
        <taxon>Fungi</taxon>
        <taxon>Dikarya</taxon>
        <taxon>Ascomycota</taxon>
        <taxon>Pezizomycotina</taxon>
        <taxon>Leotiomycetes</taxon>
        <taxon>Helotiales</taxon>
        <taxon>Sclerotiniaceae</taxon>
        <taxon>Botryotinia</taxon>
    </lineage>
</organism>
<evidence type="ECO:0000256" key="3">
    <source>
        <dbReference type="ARBA" id="ARBA00023002"/>
    </source>
</evidence>
<feature type="domain" description="Ketopantoate reductase N-terminal" evidence="5">
    <location>
        <begin position="204"/>
        <end position="378"/>
    </location>
</feature>
<dbReference type="STRING" id="278944.A0A4Z1HDD3"/>
<keyword evidence="8" id="KW-1185">Reference proteome</keyword>
<dbReference type="GO" id="GO:0050661">
    <property type="term" value="F:NADP binding"/>
    <property type="evidence" value="ECO:0007669"/>
    <property type="project" value="TreeGrafter"/>
</dbReference>
<feature type="domain" description="Ketopantoate reductase C-terminal" evidence="6">
    <location>
        <begin position="432"/>
        <end position="564"/>
    </location>
</feature>
<proteinExistence type="inferred from homology"/>
<dbReference type="InterPro" id="IPR013752">
    <property type="entry name" value="KPA_reductase"/>
</dbReference>
<evidence type="ECO:0000256" key="1">
    <source>
        <dbReference type="ARBA" id="ARBA00007870"/>
    </source>
</evidence>
<dbReference type="Gene3D" id="3.40.50.720">
    <property type="entry name" value="NAD(P)-binding Rossmann-like Domain"/>
    <property type="match status" value="1"/>
</dbReference>
<evidence type="ECO:0000313" key="7">
    <source>
        <dbReference type="EMBL" id="TGO46939.1"/>
    </source>
</evidence>
<dbReference type="Pfam" id="PF02558">
    <property type="entry name" value="ApbA"/>
    <property type="match status" value="1"/>
</dbReference>
<dbReference type="InterPro" id="IPR013328">
    <property type="entry name" value="6PGD_dom2"/>
</dbReference>
<comment type="caution">
    <text evidence="7">The sequence shown here is derived from an EMBL/GenBank/DDBJ whole genome shotgun (WGS) entry which is preliminary data.</text>
</comment>
<dbReference type="InterPro" id="IPR013332">
    <property type="entry name" value="KPR_N"/>
</dbReference>
<name>A0A4Z1HDD3_9HELO</name>
<evidence type="ECO:0000259" key="6">
    <source>
        <dbReference type="Pfam" id="PF08546"/>
    </source>
</evidence>
<dbReference type="SUPFAM" id="SSF48179">
    <property type="entry name" value="6-phosphogluconate dehydrogenase C-terminal domain-like"/>
    <property type="match status" value="1"/>
</dbReference>
<dbReference type="PANTHER" id="PTHR43765">
    <property type="entry name" value="2-DEHYDROPANTOATE 2-REDUCTASE-RELATED"/>
    <property type="match status" value="1"/>
</dbReference>
<keyword evidence="3" id="KW-0560">Oxidoreductase</keyword>
<gene>
    <name evidence="7" type="ORF">BOTNAR_0555g00080</name>
</gene>
<evidence type="ECO:0000313" key="8">
    <source>
        <dbReference type="Proteomes" id="UP000297452"/>
    </source>
</evidence>
<sequence length="581" mass="65223">MALRHNETYWWPRRKGGLHASLSFVLGSEGDTTTSGPSRSYGSKSDGVYASEWTADKDITNQEDSHKRITPGDHAYAMDIESQDERELELNSEEGNDSSSFDLAYSHRPSKWEANKSLSVEELQDKNDLEKLEDVDISDIGPEYLHSPDILVANVKYADQGSPAMSSHQHGQESLQSRQVTSHQYKPSSQDSTHRGDTPISRTIHVLGTGPIGQFIAYNLAEMDSPPPVTLLMHRPLLVRQWHHSRQVLRVCKDEIITEQSGFDVELSASFNIPGIQPETSATEHRLGCTNEVIDNLIITTNGDKTVAALTSIKHRLRSHSTICFVQHGAGVIDDVNKHVFPDLQDRPHYMLGNLSHGLFATDQLWTVAQTTQGELKLTIPQHDTSAPSNEPSSQNADRKLTNNWAPSSRYMLMSLSRSPDLKAIGLNYPDFMKFHLEYIVVNSVIGPLSVIFDCSNDQLLYNYQASQTMKSLLWEISFVVRSLPELVTVANLNKRFGNRRLMSMIHSVLARSGKNVTSMLHNVRSGMKTDVDFYNGYLARRAKELNIPFSSNELVISMVKAKQAMKSREMNSYIPAVDRR</sequence>
<dbReference type="GO" id="GO:0008677">
    <property type="term" value="F:2-dehydropantoate 2-reductase activity"/>
    <property type="evidence" value="ECO:0007669"/>
    <property type="project" value="TreeGrafter"/>
</dbReference>
<reference evidence="7 8" key="1">
    <citation type="submission" date="2017-12" db="EMBL/GenBank/DDBJ databases">
        <title>Comparative genomics of Botrytis spp.</title>
        <authorList>
            <person name="Valero-Jimenez C.A."/>
            <person name="Tapia P."/>
            <person name="Veloso J."/>
            <person name="Silva-Moreno E."/>
            <person name="Staats M."/>
            <person name="Valdes J.H."/>
            <person name="Van Kan J.A.L."/>
        </authorList>
    </citation>
    <scope>NUCLEOTIDE SEQUENCE [LARGE SCALE GENOMIC DNA]</scope>
    <source>
        <strain evidence="7 8">MUCL2120</strain>
    </source>
</reference>
<dbReference type="InterPro" id="IPR050838">
    <property type="entry name" value="Ketopantoate_reductase"/>
</dbReference>
<dbReference type="EMBL" id="PQXJ01000555">
    <property type="protein sequence ID" value="TGO46939.1"/>
    <property type="molecule type" value="Genomic_DNA"/>
</dbReference>
<protein>
    <recommendedName>
        <fullName evidence="9">Ketopantoate reductase C-terminal domain-containing protein</fullName>
    </recommendedName>
</protein>
<evidence type="ECO:0000256" key="2">
    <source>
        <dbReference type="ARBA" id="ARBA00022857"/>
    </source>
</evidence>
<evidence type="ECO:0000259" key="5">
    <source>
        <dbReference type="Pfam" id="PF02558"/>
    </source>
</evidence>
<evidence type="ECO:0008006" key="9">
    <source>
        <dbReference type="Google" id="ProtNLM"/>
    </source>
</evidence>
<feature type="region of interest" description="Disordered" evidence="4">
    <location>
        <begin position="161"/>
        <end position="203"/>
    </location>
</feature>
<feature type="compositionally biased region" description="Polar residues" evidence="4">
    <location>
        <begin position="163"/>
        <end position="191"/>
    </location>
</feature>
<comment type="similarity">
    <text evidence="1">Belongs to the ketopantoate reductase family.</text>
</comment>
<feature type="compositionally biased region" description="Polar residues" evidence="4">
    <location>
        <begin position="382"/>
        <end position="401"/>
    </location>
</feature>
<dbReference type="Proteomes" id="UP000297452">
    <property type="component" value="Unassembled WGS sequence"/>
</dbReference>
<dbReference type="OrthoDB" id="73846at2759"/>